<name>A0ABQ4ZGF7_9ASTR</name>
<dbReference type="InterPro" id="IPR039537">
    <property type="entry name" value="Retrotran_Ty1/copia-like"/>
</dbReference>
<dbReference type="InterPro" id="IPR001584">
    <property type="entry name" value="Integrase_cat-core"/>
</dbReference>
<keyword evidence="4" id="KW-1185">Reference proteome</keyword>
<dbReference type="Gene3D" id="3.30.420.10">
    <property type="entry name" value="Ribonuclease H-like superfamily/Ribonuclease H"/>
    <property type="match status" value="1"/>
</dbReference>
<dbReference type="Pfam" id="PF13976">
    <property type="entry name" value="gag_pre-integrs"/>
    <property type="match status" value="1"/>
</dbReference>
<dbReference type="PANTHER" id="PTHR42648">
    <property type="entry name" value="TRANSPOSASE, PUTATIVE-RELATED"/>
    <property type="match status" value="1"/>
</dbReference>
<dbReference type="InterPro" id="IPR036397">
    <property type="entry name" value="RNaseH_sf"/>
</dbReference>
<proteinExistence type="predicted"/>
<dbReference type="InterPro" id="IPR025724">
    <property type="entry name" value="GAG-pre-integrase_dom"/>
</dbReference>
<evidence type="ECO:0000256" key="1">
    <source>
        <dbReference type="ARBA" id="ARBA00022670"/>
    </source>
</evidence>
<feature type="domain" description="Integrase catalytic" evidence="2">
    <location>
        <begin position="616"/>
        <end position="736"/>
    </location>
</feature>
<organism evidence="3 4">
    <name type="scientific">Tanacetum coccineum</name>
    <dbReference type="NCBI Taxonomy" id="301880"/>
    <lineage>
        <taxon>Eukaryota</taxon>
        <taxon>Viridiplantae</taxon>
        <taxon>Streptophyta</taxon>
        <taxon>Embryophyta</taxon>
        <taxon>Tracheophyta</taxon>
        <taxon>Spermatophyta</taxon>
        <taxon>Magnoliopsida</taxon>
        <taxon>eudicotyledons</taxon>
        <taxon>Gunneridae</taxon>
        <taxon>Pentapetalae</taxon>
        <taxon>asterids</taxon>
        <taxon>campanulids</taxon>
        <taxon>Asterales</taxon>
        <taxon>Asteraceae</taxon>
        <taxon>Asteroideae</taxon>
        <taxon>Anthemideae</taxon>
        <taxon>Anthemidinae</taxon>
        <taxon>Tanacetum</taxon>
    </lineage>
</organism>
<gene>
    <name evidence="3" type="ORF">Tco_0771457</name>
</gene>
<dbReference type="CDD" id="cd09272">
    <property type="entry name" value="RNase_HI_RT_Ty1"/>
    <property type="match status" value="1"/>
</dbReference>
<accession>A0ABQ4ZGF7</accession>
<dbReference type="PANTHER" id="PTHR42648:SF21">
    <property type="entry name" value="CYSTEINE-RICH RLK (RECEPTOR-LIKE PROTEIN KINASE) 8"/>
    <property type="match status" value="1"/>
</dbReference>
<dbReference type="Pfam" id="PF25597">
    <property type="entry name" value="SH3_retrovirus"/>
    <property type="match status" value="1"/>
</dbReference>
<dbReference type="InterPro" id="IPR054722">
    <property type="entry name" value="PolX-like_BBD"/>
</dbReference>
<dbReference type="InterPro" id="IPR012337">
    <property type="entry name" value="RNaseH-like_sf"/>
</dbReference>
<dbReference type="Proteomes" id="UP001151760">
    <property type="component" value="Unassembled WGS sequence"/>
</dbReference>
<comment type="caution">
    <text evidence="3">The sequence shown here is derived from an EMBL/GenBank/DDBJ whole genome shotgun (WGS) entry which is preliminary data.</text>
</comment>
<protein>
    <submittedName>
        <fullName evidence="3">Retrovirus-related pol polyprotein from transposon TNT 1-94</fullName>
    </submittedName>
</protein>
<keyword evidence="1" id="KW-0645">Protease</keyword>
<dbReference type="SUPFAM" id="SSF53098">
    <property type="entry name" value="Ribonuclease H-like"/>
    <property type="match status" value="1"/>
</dbReference>
<dbReference type="EMBL" id="BQNB010011303">
    <property type="protein sequence ID" value="GJS88821.1"/>
    <property type="molecule type" value="Genomic_DNA"/>
</dbReference>
<dbReference type="InterPro" id="IPR057670">
    <property type="entry name" value="SH3_retrovirus"/>
</dbReference>
<sequence>MLGPGVIHNGDHGSVVLEGLRDENKYHYLIGPYVSSTVLVQVIAATEDVSIPSVELLCKTANEMWIAIERLQQEAVGNQKGSNDQLRGAREIVGSQRKDDDVPPISSEPRCSNARLSKLICSRTRMKRLHDRIETHYSSWHKIQEVSLPEESSSTEQPFGTEYSRALGEATSCRDSCLIALQNKQNELEKYIAFNDRTIDYEILQTKLNDTLRLLALKDIEIKEGLKTKAYEISVLNQKHDELVRKSLLTKSQFEGQLKEKSKVISDLKSIQTIHMLAPKCSTYNGSPTFANPRYLKDVNARTKKPKVVPISASKPKRKANKSVATPHKKTVASDTTIQKSKSYYKELYENTNQEWKWWIAKRCPSGYKWTQKPLRTKKIWMPKIRKEDVSTSISPTIDIVSRITNIVQLILFIVDSGCTKHMTGNLKLLCNFVEKFLGTVRFGNDQFAPILGYGDLNQGNVTIKRVYYVEGLNHNLFSVGQFCDADLEVAFRKSTCFVRDLQGNDLLTANRKSDLYTISLQETTSSTPIGFMAKASPTQAWLWHRRLSHLNFDYITLLSKKDVVTGLPKLKYVKDQLCSSCEMSKAKRSSFKSKAVPSSKGRLNLLHMDLCGPMRDETLEVLKDFLMMIQRNLQAQVISVRTDRGTEFLNKTLHAYFKEEGIEHQTSIPRTPEQNGVVERRNRTLVEAARTMLLAFKLPLSFWAEAVATTCYTHNRSIIISTHGKTAYHIINYMKPSIKHLYIFGCICYITRDGENLDKMKEKGDPCVMVGYSTQSKRYRVYNKITCLIVESIHIKFDEIKEMMSDHNTEKTDSSHQELEFLFSPLNEEYYTPAHGHAEENNNDQAPNASFQEDEFINPFCTRVQEIGEPSSRNIDNTDVHSFQPQSHDYRLSIFEPKELKEAMANSAWIEGNADELYQYDRLKVWEQVYKPFGKENDYTAKVFIVEQEGMKIRLNSQQSTTFAKAHKIISNLSYGRKNDISNGPTEGGGLYCSAEGFVVSRSIQKNLPSKEALYGLKASLQEPVQAVCYCARYQARPTQKHLKEVKRIFKYLKGTINMGLWYPKDSGFELTAFSDADHAGCLDTQKSTSGGIQFLGDKLVSWMSKKQNCTAMSSAEAEYVALSASCAQNLKPIIADILRKPSEDRFKILQKINLYVLRMSINIDTVVRLGINPMIQPEPEDLPKDNPKLEIAFLRVILFSTHSDEWKSFQCQHQTALRSRLLWSSQLFVLETWFSSSKPLSPPIPKYQISVCLLFSKPDVRNGMVKSESVQLLSADYTV</sequence>
<reference evidence="3" key="1">
    <citation type="journal article" date="2022" name="Int. J. Mol. Sci.">
        <title>Draft Genome of Tanacetum Coccineum: Genomic Comparison of Closely Related Tanacetum-Family Plants.</title>
        <authorList>
            <person name="Yamashiro T."/>
            <person name="Shiraishi A."/>
            <person name="Nakayama K."/>
            <person name="Satake H."/>
        </authorList>
    </citation>
    <scope>NUCLEOTIDE SEQUENCE</scope>
</reference>
<evidence type="ECO:0000313" key="3">
    <source>
        <dbReference type="EMBL" id="GJS88821.1"/>
    </source>
</evidence>
<keyword evidence="1" id="KW-0378">Hydrolase</keyword>
<dbReference type="Pfam" id="PF22936">
    <property type="entry name" value="Pol_BBD"/>
    <property type="match status" value="1"/>
</dbReference>
<dbReference type="PROSITE" id="PS50994">
    <property type="entry name" value="INTEGRASE"/>
    <property type="match status" value="1"/>
</dbReference>
<evidence type="ECO:0000259" key="2">
    <source>
        <dbReference type="PROSITE" id="PS50994"/>
    </source>
</evidence>
<reference evidence="3" key="2">
    <citation type="submission" date="2022-01" db="EMBL/GenBank/DDBJ databases">
        <authorList>
            <person name="Yamashiro T."/>
            <person name="Shiraishi A."/>
            <person name="Satake H."/>
            <person name="Nakayama K."/>
        </authorList>
    </citation>
    <scope>NUCLEOTIDE SEQUENCE</scope>
</reference>
<evidence type="ECO:0000313" key="4">
    <source>
        <dbReference type="Proteomes" id="UP001151760"/>
    </source>
</evidence>